<dbReference type="EMBL" id="QUSX01000001">
    <property type="protein sequence ID" value="RRQ49574.1"/>
    <property type="molecule type" value="Genomic_DNA"/>
</dbReference>
<dbReference type="AlphaFoldDB" id="A0A3R8Q089"/>
<reference evidence="2" key="1">
    <citation type="submission" date="2018-12" db="EMBL/GenBank/DDBJ databases">
        <title>Maribacter lutimaris sp. nov., isolated from marine sediment.</title>
        <authorList>
            <person name="Kim K.K."/>
        </authorList>
    </citation>
    <scope>NUCLEOTIDE SEQUENCE [LARGE SCALE GENOMIC DNA]</scope>
    <source>
        <strain evidence="2">PoM-212</strain>
    </source>
</reference>
<dbReference type="Proteomes" id="UP000286990">
    <property type="component" value="Unassembled WGS sequence"/>
</dbReference>
<organism evidence="1 2">
    <name type="scientific">Maribacter algicola</name>
    <dbReference type="NCBI Taxonomy" id="2498892"/>
    <lineage>
        <taxon>Bacteria</taxon>
        <taxon>Pseudomonadati</taxon>
        <taxon>Bacteroidota</taxon>
        <taxon>Flavobacteriia</taxon>
        <taxon>Flavobacteriales</taxon>
        <taxon>Flavobacteriaceae</taxon>
        <taxon>Maribacter</taxon>
    </lineage>
</organism>
<keyword evidence="2" id="KW-1185">Reference proteome</keyword>
<evidence type="ECO:0000313" key="2">
    <source>
        <dbReference type="Proteomes" id="UP000286990"/>
    </source>
</evidence>
<name>A0A3R8Q089_9FLAO</name>
<accession>A0A3R8Q089</accession>
<protein>
    <submittedName>
        <fullName evidence="1">Uncharacterized protein</fullName>
    </submittedName>
</protein>
<proteinExistence type="predicted"/>
<gene>
    <name evidence="1" type="ORF">DZC72_02940</name>
</gene>
<comment type="caution">
    <text evidence="1">The sequence shown here is derived from an EMBL/GenBank/DDBJ whole genome shotgun (WGS) entry which is preliminary data.</text>
</comment>
<evidence type="ECO:0000313" key="1">
    <source>
        <dbReference type="EMBL" id="RRQ49574.1"/>
    </source>
</evidence>
<sequence>MFKWTLKSKRRVQVALVVLAFGGMVLGINHFFFKNMRFIQSEVYSNLYLVKYPDKDYIKVQSAIKEKIKEHFKTEHKTGKPLAYKNENGIYFYELGGFTFGFIGEAGTGYFLDHEEDLGGFVTEELGMYTDYCLAEFYYDPCAQDPTLVCGEIGWYRDGEYFKADSLKNLVSIQVQPKTFEQQ</sequence>